<gene>
    <name evidence="1" type="ORF">NCTC13335_01968</name>
</gene>
<organism evidence="1 2">
    <name type="scientific">Haemophilus pittmaniae</name>
    <dbReference type="NCBI Taxonomy" id="249188"/>
    <lineage>
        <taxon>Bacteria</taxon>
        <taxon>Pseudomonadati</taxon>
        <taxon>Pseudomonadota</taxon>
        <taxon>Gammaproteobacteria</taxon>
        <taxon>Pasteurellales</taxon>
        <taxon>Pasteurellaceae</taxon>
        <taxon>Haemophilus</taxon>
    </lineage>
</organism>
<name>A0A377J0L1_9PAST</name>
<proteinExistence type="predicted"/>
<keyword evidence="2" id="KW-1185">Reference proteome</keyword>
<dbReference type="EMBL" id="UGHS01000004">
    <property type="protein sequence ID" value="STO94051.1"/>
    <property type="molecule type" value="Genomic_DNA"/>
</dbReference>
<dbReference type="RefSeq" id="WP_115003581.1">
    <property type="nucleotide sequence ID" value="NZ_UGHS01000004.1"/>
</dbReference>
<dbReference type="OrthoDB" id="5298591at2"/>
<reference evidence="1 2" key="1">
    <citation type="submission" date="2018-06" db="EMBL/GenBank/DDBJ databases">
        <authorList>
            <consortium name="Pathogen Informatics"/>
            <person name="Doyle S."/>
        </authorList>
    </citation>
    <scope>NUCLEOTIDE SEQUENCE [LARGE SCALE GENOMIC DNA]</scope>
    <source>
        <strain evidence="1 2">NCTC13335</strain>
    </source>
</reference>
<dbReference type="InterPro" id="IPR007411">
    <property type="entry name" value="EpmC"/>
</dbReference>
<accession>A0A377J0L1</accession>
<evidence type="ECO:0000313" key="1">
    <source>
        <dbReference type="EMBL" id="STO94051.1"/>
    </source>
</evidence>
<dbReference type="Proteomes" id="UP000255264">
    <property type="component" value="Unassembled WGS sequence"/>
</dbReference>
<dbReference type="Pfam" id="PF04315">
    <property type="entry name" value="EpmC"/>
    <property type="match status" value="1"/>
</dbReference>
<protein>
    <submittedName>
        <fullName evidence="1">Protein of uncharacterized function, DUF462</fullName>
    </submittedName>
</protein>
<sequence>MEHKLEDIMAIFDGCFFAEYNTRLIKGGDEPIYIPANDTVPYHAIYFARGFYSSALHEIAHWLVAGAERRKLEDFGYWYEPDGRSAERQREFEKVEIKPQAIEWILATAAGFRYFASADNLDGNPGDNGPFKQAVFEQVKYYAEHGLPKRAETLRQALCAFYGTENRIDLSRFDINRI</sequence>
<evidence type="ECO:0000313" key="2">
    <source>
        <dbReference type="Proteomes" id="UP000255264"/>
    </source>
</evidence>
<dbReference type="AlphaFoldDB" id="A0A377J0L1"/>